<dbReference type="AlphaFoldDB" id="J4W685"/>
<keyword evidence="3" id="KW-1185">Reference proteome</keyword>
<reference evidence="2 3" key="1">
    <citation type="submission" date="2012-07" db="EMBL/GenBank/DDBJ databases">
        <authorList>
            <person name="Durkin A.S."/>
            <person name="McCorrison J."/>
            <person name="Torralba M."/>
            <person name="Gillis M."/>
            <person name="Methe B."/>
            <person name="Sutton G."/>
            <person name="Nelson K.E."/>
        </authorList>
    </citation>
    <scope>NUCLEOTIDE SEQUENCE [LARGE SCALE GENOMIC DNA]</scope>
    <source>
        <strain evidence="2 3">OBRC8</strain>
    </source>
</reference>
<comment type="caution">
    <text evidence="2">The sequence shown here is derived from an EMBL/GenBank/DDBJ whole genome shotgun (WGS) entry which is preliminary data.</text>
</comment>
<evidence type="ECO:0000313" key="2">
    <source>
        <dbReference type="EMBL" id="EJU21461.1"/>
    </source>
</evidence>
<gene>
    <name evidence="2" type="ORF">HMPREF1143_0262</name>
</gene>
<dbReference type="EMBL" id="ALNK01000027">
    <property type="protein sequence ID" value="EJU21461.1"/>
    <property type="molecule type" value="Genomic_DNA"/>
</dbReference>
<sequence>MASKNRIFTAQHSTAQHSTAQHSTAQHSTAQHSTAQHSTGIIASIFTLQFYINQAKRYI</sequence>
<evidence type="ECO:0008006" key="4">
    <source>
        <dbReference type="Google" id="ProtNLM"/>
    </source>
</evidence>
<protein>
    <recommendedName>
        <fullName evidence="4">Adenine methyltransferase</fullName>
    </recommendedName>
</protein>
<evidence type="ECO:0000256" key="1">
    <source>
        <dbReference type="SAM" id="MobiDB-lite"/>
    </source>
</evidence>
<dbReference type="RefSeq" id="WP_009531298.1">
    <property type="nucleotide sequence ID" value="NZ_ALNK01000027.1"/>
</dbReference>
<organism evidence="2 3">
    <name type="scientific">Peptoanaerobacter stomatis</name>
    <dbReference type="NCBI Taxonomy" id="796937"/>
    <lineage>
        <taxon>Bacteria</taxon>
        <taxon>Bacillati</taxon>
        <taxon>Bacillota</taxon>
        <taxon>Clostridia</taxon>
        <taxon>Peptostreptococcales</taxon>
        <taxon>Filifactoraceae</taxon>
        <taxon>Peptoanaerobacter</taxon>
    </lineage>
</organism>
<dbReference type="Proteomes" id="UP000005244">
    <property type="component" value="Unassembled WGS sequence"/>
</dbReference>
<evidence type="ECO:0000313" key="3">
    <source>
        <dbReference type="Proteomes" id="UP000005244"/>
    </source>
</evidence>
<proteinExistence type="predicted"/>
<name>J4W685_9FIRM</name>
<feature type="region of interest" description="Disordered" evidence="1">
    <location>
        <begin position="1"/>
        <end position="34"/>
    </location>
</feature>
<accession>J4W685</accession>